<dbReference type="GO" id="GO:0045505">
    <property type="term" value="F:dynein intermediate chain binding"/>
    <property type="evidence" value="ECO:0007669"/>
    <property type="project" value="InterPro"/>
</dbReference>
<evidence type="ECO:0000256" key="9">
    <source>
        <dbReference type="ARBA" id="ARBA00023054"/>
    </source>
</evidence>
<keyword evidence="13" id="KW-0966">Cell projection</keyword>
<dbReference type="InterPro" id="IPR035706">
    <property type="entry name" value="AAA_9"/>
</dbReference>
<dbReference type="InterPro" id="IPR043157">
    <property type="entry name" value="Dynein_AAA1S"/>
</dbReference>
<dbReference type="FunFam" id="3.40.50.300:FF:002141">
    <property type="entry name" value="Dynein heavy chain"/>
    <property type="match status" value="1"/>
</dbReference>
<dbReference type="InterPro" id="IPR041589">
    <property type="entry name" value="DNAH3_AAA_lid_1"/>
</dbReference>
<dbReference type="Gene3D" id="3.40.50.300">
    <property type="entry name" value="P-loop containing nucleotide triphosphate hydrolases"/>
    <property type="match status" value="5"/>
</dbReference>
<evidence type="ECO:0000256" key="8">
    <source>
        <dbReference type="ARBA" id="ARBA00023017"/>
    </source>
</evidence>
<evidence type="ECO:0000256" key="10">
    <source>
        <dbReference type="ARBA" id="ARBA00023069"/>
    </source>
</evidence>
<dbReference type="FunFam" id="3.20.180.20:FF:000001">
    <property type="entry name" value="Dynein axonemal heavy chain 5"/>
    <property type="match status" value="1"/>
</dbReference>
<dbReference type="GO" id="GO:0007018">
    <property type="term" value="P:microtubule-based movement"/>
    <property type="evidence" value="ECO:0007669"/>
    <property type="project" value="InterPro"/>
</dbReference>
<dbReference type="Pfam" id="PF08393">
    <property type="entry name" value="DHC_N2"/>
    <property type="match status" value="1"/>
</dbReference>
<dbReference type="InterPro" id="IPR027417">
    <property type="entry name" value="P-loop_NTPase"/>
</dbReference>
<dbReference type="InterPro" id="IPR013602">
    <property type="entry name" value="Dynein_heavy_linker"/>
</dbReference>
<keyword evidence="6" id="KW-0547">Nucleotide-binding</keyword>
<dbReference type="PANTHER" id="PTHR45703">
    <property type="entry name" value="DYNEIN HEAVY CHAIN"/>
    <property type="match status" value="1"/>
</dbReference>
<dbReference type="FunFam" id="3.40.50.300:FF:000219">
    <property type="entry name" value="Dynein axonemal heavy chain 17"/>
    <property type="match status" value="1"/>
</dbReference>
<dbReference type="InterPro" id="IPR041658">
    <property type="entry name" value="AAA_lid_11"/>
</dbReference>
<keyword evidence="7" id="KW-0067">ATP-binding</keyword>
<evidence type="ECO:0000256" key="5">
    <source>
        <dbReference type="ARBA" id="ARBA00022737"/>
    </source>
</evidence>
<feature type="coiled-coil region" evidence="14">
    <location>
        <begin position="2998"/>
        <end position="3049"/>
    </location>
</feature>
<organism evidence="17 18">
    <name type="scientific">Paragonimus skrjabini miyazakii</name>
    <dbReference type="NCBI Taxonomy" id="59628"/>
    <lineage>
        <taxon>Eukaryota</taxon>
        <taxon>Metazoa</taxon>
        <taxon>Spiralia</taxon>
        <taxon>Lophotrochozoa</taxon>
        <taxon>Platyhelminthes</taxon>
        <taxon>Trematoda</taxon>
        <taxon>Digenea</taxon>
        <taxon>Plagiorchiida</taxon>
        <taxon>Troglotremata</taxon>
        <taxon>Troglotrematidae</taxon>
        <taxon>Paragonimus</taxon>
    </lineage>
</organism>
<dbReference type="InterPro" id="IPR042228">
    <property type="entry name" value="Dynein_linker_3"/>
</dbReference>
<dbReference type="InterPro" id="IPR042222">
    <property type="entry name" value="Dynein_2_N"/>
</dbReference>
<keyword evidence="8" id="KW-0243">Dynein</keyword>
<feature type="coiled-coil region" evidence="14">
    <location>
        <begin position="483"/>
        <end position="510"/>
    </location>
</feature>
<dbReference type="FunFam" id="3.40.50.300:FF:000945">
    <property type="entry name" value="Dynein axonemal heavy chain 9"/>
    <property type="match status" value="1"/>
</dbReference>
<evidence type="ECO:0000256" key="7">
    <source>
        <dbReference type="ARBA" id="ARBA00022840"/>
    </source>
</evidence>
<dbReference type="Pfam" id="PF12781">
    <property type="entry name" value="AAA_9"/>
    <property type="match status" value="1"/>
</dbReference>
<keyword evidence="3" id="KW-0963">Cytoplasm</keyword>
<dbReference type="Pfam" id="PF18198">
    <property type="entry name" value="AAA_lid_11"/>
    <property type="match status" value="1"/>
</dbReference>
<dbReference type="InterPro" id="IPR026983">
    <property type="entry name" value="DHC"/>
</dbReference>
<keyword evidence="18" id="KW-1185">Reference proteome</keyword>
<accession>A0A8S9Z189</accession>
<dbReference type="Gene3D" id="1.10.287.2620">
    <property type="match status" value="1"/>
</dbReference>
<dbReference type="InterPro" id="IPR024317">
    <property type="entry name" value="Dynein_heavy_chain_D4_dom"/>
</dbReference>
<evidence type="ECO:0000256" key="2">
    <source>
        <dbReference type="ARBA" id="ARBA00008887"/>
    </source>
</evidence>
<dbReference type="GO" id="GO:0030286">
    <property type="term" value="C:dynein complex"/>
    <property type="evidence" value="ECO:0007669"/>
    <property type="project" value="UniProtKB-KW"/>
</dbReference>
<dbReference type="GO" id="GO:0005874">
    <property type="term" value="C:microtubule"/>
    <property type="evidence" value="ECO:0007669"/>
    <property type="project" value="UniProtKB-KW"/>
</dbReference>
<dbReference type="FunFam" id="1.20.920.20:FF:000003">
    <property type="entry name" value="Dynein axonemal heavy chain 17"/>
    <property type="match status" value="1"/>
</dbReference>
<dbReference type="FunFam" id="1.20.140.100:FF:000001">
    <property type="entry name" value="dynein heavy chain 17, axonemal"/>
    <property type="match status" value="1"/>
</dbReference>
<protein>
    <recommendedName>
        <fullName evidence="16">AAA+ ATPase domain-containing protein</fullName>
    </recommendedName>
</protein>
<dbReference type="FunFam" id="1.10.8.1220:FF:000001">
    <property type="entry name" value="Dynein axonemal heavy chain 5"/>
    <property type="match status" value="1"/>
</dbReference>
<dbReference type="Proteomes" id="UP000822476">
    <property type="component" value="Unassembled WGS sequence"/>
</dbReference>
<feature type="domain" description="AAA+ ATPase" evidence="16">
    <location>
        <begin position="1578"/>
        <end position="1714"/>
    </location>
</feature>
<dbReference type="GO" id="GO:0005930">
    <property type="term" value="C:axoneme"/>
    <property type="evidence" value="ECO:0007669"/>
    <property type="project" value="UniProtKB-SubCell"/>
</dbReference>
<dbReference type="PANTHER" id="PTHR45703:SF8">
    <property type="entry name" value="DYNEINS HEAVY CHAIN"/>
    <property type="match status" value="1"/>
</dbReference>
<evidence type="ECO:0000256" key="11">
    <source>
        <dbReference type="ARBA" id="ARBA00023175"/>
    </source>
</evidence>
<evidence type="ECO:0000256" key="14">
    <source>
        <dbReference type="SAM" id="Coils"/>
    </source>
</evidence>
<evidence type="ECO:0000256" key="13">
    <source>
        <dbReference type="ARBA" id="ARBA00023273"/>
    </source>
</evidence>
<dbReference type="SUPFAM" id="SSF52540">
    <property type="entry name" value="P-loop containing nucleoside triphosphate hydrolases"/>
    <property type="match status" value="4"/>
</dbReference>
<dbReference type="EMBL" id="JTDE01001356">
    <property type="protein sequence ID" value="KAF7259123.1"/>
    <property type="molecule type" value="Genomic_DNA"/>
</dbReference>
<dbReference type="Gene3D" id="1.20.140.100">
    <property type="entry name" value="Dynein heavy chain, N-terminal domain 2"/>
    <property type="match status" value="1"/>
</dbReference>
<dbReference type="OrthoDB" id="10251809at2759"/>
<dbReference type="GO" id="GO:0097729">
    <property type="term" value="C:9+2 motile cilium"/>
    <property type="evidence" value="ECO:0007669"/>
    <property type="project" value="UniProtKB-ARBA"/>
</dbReference>
<evidence type="ECO:0000259" key="16">
    <source>
        <dbReference type="SMART" id="SM00382"/>
    </source>
</evidence>
<dbReference type="FunFam" id="1.10.287.2620:FF:000004">
    <property type="entry name" value="Dynein axonemal heavy chain 17"/>
    <property type="match status" value="1"/>
</dbReference>
<dbReference type="InterPro" id="IPR004273">
    <property type="entry name" value="Dynein_heavy_D6_P-loop"/>
</dbReference>
<dbReference type="FunFam" id="1.20.58.1120:FF:000002">
    <property type="entry name" value="Dynein heavy chain 9, axonemal"/>
    <property type="match status" value="1"/>
</dbReference>
<feature type="compositionally biased region" description="Polar residues" evidence="15">
    <location>
        <begin position="269"/>
        <end position="284"/>
    </location>
</feature>
<dbReference type="InterPro" id="IPR041228">
    <property type="entry name" value="Dynein_C"/>
</dbReference>
<dbReference type="InterPro" id="IPR024743">
    <property type="entry name" value="Dynein_HC_stalk"/>
</dbReference>
<dbReference type="FunFam" id="3.10.490.20:FF:000002">
    <property type="entry name" value="Dynein axonemal heavy chain 17"/>
    <property type="match status" value="1"/>
</dbReference>
<dbReference type="Pfam" id="PF12777">
    <property type="entry name" value="MT"/>
    <property type="match status" value="1"/>
</dbReference>
<proteinExistence type="inferred from homology"/>
<dbReference type="InterPro" id="IPR035699">
    <property type="entry name" value="AAA_6"/>
</dbReference>
<name>A0A8S9Z189_9TREM</name>
<evidence type="ECO:0000256" key="1">
    <source>
        <dbReference type="ARBA" id="ARBA00004430"/>
    </source>
</evidence>
<dbReference type="InterPro" id="IPR042219">
    <property type="entry name" value="AAA_lid_11_sf"/>
</dbReference>
<dbReference type="Gene3D" id="1.10.8.1220">
    <property type="match status" value="1"/>
</dbReference>
<sequence>MNHIYSLNAYSYPSFFKCRNYLDPTEILKSEPEEAIVKVQDTLRLLKTFREAYEQHRTKLAEYFEKVKDYNGQQIEPVLWEFKTELAFSRFDAFAKRIEAIHYLMNTSVEFLKLEKVVFGGLAGNTLNTRLQEIYDNFGQAYKVFSERTYDALDPLNEEFINDFDTFDASVKDLDYRLASVIGQAMDDCPSAEHFLKLLAIVISLMDRPIVREICVPKYKLLTQMLDNEMETVKRIYDHHVNPQGAQDHLVKSDQPPEASVGAGDSGVDSDNGQGASGKSQQKSLKVGVHGHVHKNMPRLAGNLKWASELRERLKINMDLADQLDLPIFQTSEGAIVSKKYQYIVDLLKKYQENVFEEWAKGVDSICQFNLSQPLLTRDPNTKMLQVNFDSKLVAVLREVKYLRIRSEETVPEAADAVFQQNEMLRNFTINLNMIAQWYNYLCTEVSPIEAELIQEEMTGFDEHVKRAETSISWNTDDAWTYIQTTRDKVNDLQRRVVQTQENVQLIRNIMSSWSKNPLFERKEGKRDTLISLDDRDDRCNKRFAEIDEAGKRVANLLETNRNLFKAEENSSSWDRYVLFVDEIVESGMINTIECSMKYLLTETEDQPSTAALFEAQMELQTPEVVFRPSLDFSAPNGFYKLVKGIVEDIYKQARYIPRLASPVGDDYWDKMCCNDRLSEMQQILLERVQEVIKKVIAYQTGFDSYSYLWIDDREECMQQFLTYGQVLSPEELDLLAASALTQTTKGGADEGDEHSPLGLIPKAPTLNQFKEQIDQYEKIYIEVEHLSGSSKFDSWFRVDARKFKQSLSNIIKRWSLMFKQHLIDHVTTSLKSLDEFIQITNKSLSVELQEGDYDSLVHVMEHLGNVKDRQEATDEMFDPLKQTIELLKTYNQEMPDEVHKLLEELPEKWNNTKKQAVLMKQTVAPLQNNEVANIRRKCASFDVKQHRFREEFRKITAFYYNCKNPYDIIDQYHQHLSRMEIEMQALLTSASLFEVNVPDYKQLKQCRKELRLLKTLWDHIYLITSTIDCWTLSPWRQINVDQMDLDSKKFAKDLRSLDKEMRAWDAYLGVEDKVKNMLTSLRAVGELQNPAIRDRHWVQLMAATGVKFTMHEGTTLMDLLSLQLHQYEEEVRNLVDKAVKEMSMEKVLNELENTWKQMEFDAEKHPRREIKLIKAREELIEVLEENQVQLQNMMTSKYIAHFLEQVSGWQKKLSIADQVIGIQLEVQRTWFYLESIFIGSEDIRKQLPEDSARFDGIDTDFLTLLGEFNEDLNVIRSTGKPRVYERLETIQKSLVLCEKALAEYLETKRLAFPRFYFVSPTDLLDILSNGNIPEQVAKHLTKLFDSMATLTFKKKADGKTNTKIALSMGAKDGEVVVLSKETDLDGQVEVWLNRLLDEMRATVRYYLADAVSTYEEKARDQWLFDYPAQDSLAGSQIGWTTEVNINFARLEEGYENALKDYNKKQIAQLNTLIALLIGELNVQDRQKVMTICTIDVHNRDVVSKLIAQKVDNSQSFTWISQLRHRWDETKKDCYVNICDAQFRYAHEYLGNTPRLVITPLTDRCYITLTQSLHLTMSGAPAGPAGTGKTETTKDLGRALGIMVYVFNCSEQMDYKSIGNIYKGLAQSGAWGCFDEFNRISVEVLSVVAVQVKCIQDAIRDKKKRFNFLGDDISLDPAVGLFITMNPGYAGRAELPENLKALFRPCAMVVPDFELICEIMLVAEGFMDARLLARKFITLYNLCKELLSRQDHYDWGLRAIKSVLVVAGALKRSDPGRPEDQVLMRALRDFNIPKIVTDDLPVFMGLIGDLFPALDVPRKRDMDFEMQVKQAALDLKLQPEENFILKAVQLQELFAVRHSVFVLGNAGTGKSMVWKTLHRTNMNLKKKPIAVDLDPKAVTNDELFGIINPATREWKDGLFSVVMRDLANLTHDGPKWIVLDGDIDPMWIESLNTVMDDNKVLTLASNERIPLTSTMRLLFEISHLKTATPATVSRAGILYVNPQDLGTTPFISSWLAQREIQSEQANLTILFDKYVIPCLDVLRGRFKKITPIAEIAHVQMLCYLLDCHLVPENTPVDCPKELYELYFVFCAVWAFGGSLFQDQLVDHRVEFSKWWATEFKTIKFPSSGTVFDYYIDPETKKFEPWSKRQPTFELDPELPLQATLVPTIETVRIRYFLDQLLERRRPVMLVGNAGTGKTVLVQDTFTSFNEDMMIANVPFNFYTTSEMLQGILEKPLEKKAGRNYGPPGNKRLIYFLDDMNMPEVDKYFTVQPHCLIRQHIDHSHWYDRAKLSLKEIHNTQYVACMNPTAGSFTIDSRLQRHFCVFALSFPGQEALRTIYSSILSQHLTQMNCAQPVRKLATQLTECALAFHAKISSIFLPTAIKFHYVFNLRDLSNIFQGMLFSTADCLRQPMDLVRLWMHESERVYSDKLVERADVDTFDRVLHETTKKHFEDMDEQLLFQTPNTFCHFTMGIGEPKYMPVVQQADLLKVLNEALDSYNELNAVMNLVLFGDAIAHILRINRILESPRGNALLVGVGGSGKQSLSRLAAFISSLDVFQITLRKGYAIPDLKTDLASLYLKAGLKNIGTVFLLTDAQVADEKFLVLINDLLASGEIPDLLSDDDVENVINGMRGEVKGQGLQDTRENCWAYFIDKVRRTLKVILCFSPVGATLRVRARKFPAVVNCTSIDWFHEWPKEALLSVSARFLSHVELLSEELRPSVSQFMTYAHQSVNEMSVTYLQNERRYNYTTPKSFLEQIQLYSNMLKDKHGDLMAKMNRLENGLQKLESTAQQVDDLKAKLAAQEVELAQKNQDANQLLTIVAAETEKVSGEKEFANQEEQKVAVIKTEVLKKQRDCEIDLAKAEPALLAAQDALNTLNKNNLTEMKSFGTPPNAVVTVSAAVMVLLAPGGKVPRDRSWKAAKAGIMGKVDTFLDNLINYDKENIHENCLKAIQEYLKDPEFDPECIRSKSTAAAGLCSWVINIVAFYNIYCEVKPKRDALDAANEELRQATEKLETIQKKIYELESKLRELTAKFEVATREKQRCQDEADATFKTIELANRLVGGLASEKIRWASQVELYKKQAVTLPGDVLLTAAFLSYVGCFTKRYRTALIDQSWVPFLTSLQPRIPITPNLDPLQMLVDDAVVATWNNEGLPSDRMSIENATILTSTERWPLMIDPQLQGVKWIKTRYESGLRVIRLGQKGYLDRIEQAISAGDTVLLESIEETVDPVLDPLLGRMTIKKGRAIRLGDKEVEYSPDFRLILQTKLANPHYKPEMQAQTTLINFTVTRDGLEDQLLASVVSKERPDLEQLKADLTRQQNEFKITLKRLEDSLLARLSAAEGNFLGDYALVENLETNKRTAMEIGQQVEQAKVTETKINEAREWYRPAAARASLLYFILNDLNKINPIYQFSLKAFRSVFEVAIDRTEAAEEVKDRVNNLINTITFSVYMYTSRGLFEQDKLIFTAQMAFQILAISKEIDPVELDFLLRFPIVPNLTSPVDFLTNNSWGGIKALSAMEAFRNLDKDIEGSAKRWKKLVDGEAPEKEKLPQEWKSKNALQRLCIMRALRPDRMTYAITDFVAEKLGQKYVEGAGVPFAKSFEESGPSIPIFFILSPGVDPLKDVEALGKKLGFSSDNGNFHNVSLGQGQEVVAESAMELSSREGHWVVLQNIHLVAKWLAALEKRMEEYAESGHVNYRLFISAEPASSPEYHIIPQGILENAIKITNEPPTGMFANLHKALNNFSQDTLEMCTKENEFKTVLFGLCYFHAVVCERRKFGPQGWNRVYPFNTGDLTISVNVLYNYLEANSKVPWEDLRYLFGDIMYGGHITDDWDRKLCKTYLEEYLVPEMLDGDHHFAPGFPVPQNTDYKGYHQYIDQALPPESPYLYGLHPNAEMEFLTNTSEKLFRTVFEMQPRDSGSAGSGGMTREEKLQSILDEIVDKLPEEFNMSELHGKVSPEERTPYVVVAFQECERMNMLLREMRRSLKELGLGLKGELTTTPEMEALSSALVLDSIPETWMKRAYPSLFPLGMWYADMLLRVKELEVWTNDFTLPNSVWLGGLFNPQSFLTAIMQQTARKNEWPLDRMVLQCDVTKKTREEMSAPPREGAYIHGLFIEGARWDTQTGMIAESRMKELAPAMPVIFLKSIPVDRQDLRNTYACPVYKTKSRGPTFVWTFHMKTKEKPARWVLGGVALLLQV</sequence>
<feature type="region of interest" description="Disordered" evidence="15">
    <location>
        <begin position="246"/>
        <end position="286"/>
    </location>
</feature>
<keyword evidence="4" id="KW-0493">Microtubule</keyword>
<dbReference type="Pfam" id="PF18199">
    <property type="entry name" value="Dynein_C"/>
    <property type="match status" value="1"/>
</dbReference>
<evidence type="ECO:0000256" key="3">
    <source>
        <dbReference type="ARBA" id="ARBA00022490"/>
    </source>
</evidence>
<dbReference type="Pfam" id="PF17852">
    <property type="entry name" value="Dynein_AAA_lid"/>
    <property type="match status" value="1"/>
</dbReference>
<dbReference type="Gene3D" id="1.20.920.20">
    <property type="match status" value="1"/>
</dbReference>
<dbReference type="FunFam" id="1.10.8.720:FF:000002">
    <property type="entry name" value="Dynein heavy chain 9, axonemal"/>
    <property type="match status" value="1"/>
</dbReference>
<evidence type="ECO:0000313" key="17">
    <source>
        <dbReference type="EMBL" id="KAF7259123.1"/>
    </source>
</evidence>
<evidence type="ECO:0000256" key="4">
    <source>
        <dbReference type="ARBA" id="ARBA00022701"/>
    </source>
</evidence>
<evidence type="ECO:0000256" key="15">
    <source>
        <dbReference type="SAM" id="MobiDB-lite"/>
    </source>
</evidence>
<dbReference type="Pfam" id="PF08385">
    <property type="entry name" value="DHC_N1"/>
    <property type="match status" value="2"/>
</dbReference>
<dbReference type="GO" id="GO:0008569">
    <property type="term" value="F:minus-end-directed microtubule motor activity"/>
    <property type="evidence" value="ECO:0007669"/>
    <property type="project" value="InterPro"/>
</dbReference>
<dbReference type="Gene3D" id="1.20.1270.280">
    <property type="match status" value="1"/>
</dbReference>
<comment type="similarity">
    <text evidence="2">Belongs to the dynein heavy chain family.</text>
</comment>
<keyword evidence="10" id="KW-0969">Cilium</keyword>
<dbReference type="Pfam" id="PF12775">
    <property type="entry name" value="AAA_7"/>
    <property type="match status" value="1"/>
</dbReference>
<dbReference type="FunFam" id="3.40.50.300:FF:000411">
    <property type="entry name" value="dynein heavy chain 17, axonemal"/>
    <property type="match status" value="1"/>
</dbReference>
<dbReference type="FunFam" id="1.10.8.710:FF:000002">
    <property type="entry name" value="dynein heavy chain 17, axonemal"/>
    <property type="match status" value="1"/>
</dbReference>
<dbReference type="Gene3D" id="1.10.472.130">
    <property type="match status" value="1"/>
</dbReference>
<keyword evidence="12" id="KW-0206">Cytoskeleton</keyword>
<dbReference type="Gene3D" id="1.20.58.1120">
    <property type="match status" value="1"/>
</dbReference>
<keyword evidence="9 14" id="KW-0175">Coiled coil</keyword>
<dbReference type="FunFam" id="1.10.472.130:FF:000001">
    <property type="entry name" value="Dynein, axonemal, heavy chain 9"/>
    <property type="match status" value="1"/>
</dbReference>
<evidence type="ECO:0000256" key="12">
    <source>
        <dbReference type="ARBA" id="ARBA00023212"/>
    </source>
</evidence>
<dbReference type="FunFam" id="1.20.920.30:FF:000003">
    <property type="entry name" value="Dynein axonemal heavy chain 17"/>
    <property type="match status" value="1"/>
</dbReference>
<dbReference type="FunFam" id="3.40.50.300:FF:000049">
    <property type="entry name" value="Dynein, axonemal, heavy chain 5"/>
    <property type="match status" value="1"/>
</dbReference>
<keyword evidence="11" id="KW-0505">Motor protein</keyword>
<dbReference type="InterPro" id="IPR003593">
    <property type="entry name" value="AAA+_ATPase"/>
</dbReference>
<dbReference type="Gene3D" id="3.10.490.20">
    <property type="match status" value="1"/>
</dbReference>
<comment type="subcellular location">
    <subcellularLocation>
        <location evidence="1">Cytoplasm</location>
        <location evidence="1">Cytoskeleton</location>
        <location evidence="1">Cilium axoneme</location>
    </subcellularLocation>
</comment>
<dbReference type="GO" id="GO:0005524">
    <property type="term" value="F:ATP binding"/>
    <property type="evidence" value="ECO:0007669"/>
    <property type="project" value="UniProtKB-KW"/>
</dbReference>
<dbReference type="InterPro" id="IPR043160">
    <property type="entry name" value="Dynein_C_barrel"/>
</dbReference>
<evidence type="ECO:0000256" key="6">
    <source>
        <dbReference type="ARBA" id="ARBA00022741"/>
    </source>
</evidence>
<feature type="domain" description="AAA+ ATPase" evidence="16">
    <location>
        <begin position="2183"/>
        <end position="2328"/>
    </location>
</feature>
<feature type="coiled-coil region" evidence="14">
    <location>
        <begin position="2770"/>
        <end position="2814"/>
    </location>
</feature>
<comment type="caution">
    <text evidence="17">The sequence shown here is derived from an EMBL/GenBank/DDBJ whole genome shotgun (WGS) entry which is preliminary data.</text>
</comment>
<evidence type="ECO:0000313" key="18">
    <source>
        <dbReference type="Proteomes" id="UP000822476"/>
    </source>
</evidence>
<dbReference type="Gene3D" id="1.10.8.720">
    <property type="entry name" value="Region D6 of dynein motor"/>
    <property type="match status" value="1"/>
</dbReference>
<reference evidence="17" key="1">
    <citation type="submission" date="2019-07" db="EMBL/GenBank/DDBJ databases">
        <title>Annotation for the trematode Paragonimus miyazaki's.</title>
        <authorList>
            <person name="Choi Y.-J."/>
        </authorList>
    </citation>
    <scope>NUCLEOTIDE SEQUENCE</scope>
    <source>
        <strain evidence="17">Japan</strain>
    </source>
</reference>
<dbReference type="Gene3D" id="6.10.140.1060">
    <property type="match status" value="1"/>
</dbReference>
<dbReference type="InterPro" id="IPR041466">
    <property type="entry name" value="Dynein_AAA5_ext"/>
</dbReference>
<gene>
    <name evidence="17" type="ORF">EG68_03772</name>
</gene>
<dbReference type="FunFam" id="1.20.1270.280:FF:000003">
    <property type="entry name" value="Dynein axonemal heavy chain 17"/>
    <property type="match status" value="1"/>
</dbReference>
<dbReference type="Pfam" id="PF03028">
    <property type="entry name" value="Dynein_heavy"/>
    <property type="match status" value="1"/>
</dbReference>
<dbReference type="GO" id="GO:0051959">
    <property type="term" value="F:dynein light intermediate chain binding"/>
    <property type="evidence" value="ECO:0007669"/>
    <property type="project" value="InterPro"/>
</dbReference>
<dbReference type="Gene3D" id="1.20.920.30">
    <property type="match status" value="1"/>
</dbReference>
<keyword evidence="5" id="KW-0677">Repeat</keyword>
<dbReference type="Pfam" id="PF17857">
    <property type="entry name" value="AAA_lid_1"/>
    <property type="match status" value="1"/>
</dbReference>
<dbReference type="Gene3D" id="3.20.180.20">
    <property type="entry name" value="Dynein heavy chain, N-terminal domain 2"/>
    <property type="match status" value="1"/>
</dbReference>
<dbReference type="Gene3D" id="1.10.8.710">
    <property type="match status" value="1"/>
</dbReference>
<dbReference type="InterPro" id="IPR013594">
    <property type="entry name" value="Dynein_heavy_tail"/>
</dbReference>
<dbReference type="SMART" id="SM00382">
    <property type="entry name" value="AAA"/>
    <property type="match status" value="2"/>
</dbReference>
<dbReference type="Pfam" id="PF12774">
    <property type="entry name" value="AAA_6"/>
    <property type="match status" value="1"/>
</dbReference>
<dbReference type="Pfam" id="PF12780">
    <property type="entry name" value="AAA_8"/>
    <property type="match status" value="1"/>
</dbReference>